<keyword evidence="5" id="KW-1185">Reference proteome</keyword>
<dbReference type="Pfam" id="PF01734">
    <property type="entry name" value="Patatin"/>
    <property type="match status" value="1"/>
</dbReference>
<dbReference type="AlphaFoldDB" id="A0A2S1LQI6"/>
<protein>
    <recommendedName>
        <fullName evidence="3">PNPLA domain-containing protein</fullName>
    </recommendedName>
</protein>
<organism evidence="4 5">
    <name type="scientific">Flavobacterium kingsejongi</name>
    <dbReference type="NCBI Taxonomy" id="1678728"/>
    <lineage>
        <taxon>Bacteria</taxon>
        <taxon>Pseudomonadati</taxon>
        <taxon>Bacteroidota</taxon>
        <taxon>Flavobacteriia</taxon>
        <taxon>Flavobacteriales</taxon>
        <taxon>Flavobacteriaceae</taxon>
        <taxon>Flavobacterium</taxon>
    </lineage>
</organism>
<reference evidence="4 5" key="1">
    <citation type="submission" date="2017-04" db="EMBL/GenBank/DDBJ databases">
        <title>Complete genome sequence of Flavobacterium kingsejong AJ004.</title>
        <authorList>
            <person name="Lee P.C."/>
        </authorList>
    </citation>
    <scope>NUCLEOTIDE SEQUENCE [LARGE SCALE GENOMIC DNA]</scope>
    <source>
        <strain evidence="4 5">AJ004</strain>
    </source>
</reference>
<dbReference type="EMBL" id="CP020919">
    <property type="protein sequence ID" value="AWG25979.1"/>
    <property type="molecule type" value="Genomic_DNA"/>
</dbReference>
<dbReference type="InterPro" id="IPR002641">
    <property type="entry name" value="PNPLA_dom"/>
</dbReference>
<dbReference type="GO" id="GO:0016787">
    <property type="term" value="F:hydrolase activity"/>
    <property type="evidence" value="ECO:0007669"/>
    <property type="project" value="UniProtKB-UniRule"/>
</dbReference>
<feature type="active site" description="Nucleophile" evidence="2">
    <location>
        <position position="72"/>
    </location>
</feature>
<dbReference type="SUPFAM" id="SSF52151">
    <property type="entry name" value="FabD/lysophospholipase-like"/>
    <property type="match status" value="1"/>
</dbReference>
<dbReference type="GO" id="GO:0016042">
    <property type="term" value="P:lipid catabolic process"/>
    <property type="evidence" value="ECO:0007669"/>
    <property type="project" value="UniProtKB-UniRule"/>
</dbReference>
<feature type="active site" description="Proton acceptor" evidence="2">
    <location>
        <position position="294"/>
    </location>
</feature>
<feature type="short sequence motif" description="GXSXG" evidence="2">
    <location>
        <begin position="70"/>
        <end position="74"/>
    </location>
</feature>
<gene>
    <name evidence="4" type="ORF">FK004_12480</name>
</gene>
<dbReference type="PROSITE" id="PS51635">
    <property type="entry name" value="PNPLA"/>
    <property type="match status" value="1"/>
</dbReference>
<dbReference type="KEGG" id="fki:FK004_12480"/>
<proteinExistence type="predicted"/>
<keyword evidence="1 2" id="KW-0443">Lipid metabolism</keyword>
<evidence type="ECO:0000313" key="4">
    <source>
        <dbReference type="EMBL" id="AWG25979.1"/>
    </source>
</evidence>
<keyword evidence="2" id="KW-0378">Hydrolase</keyword>
<accession>A0A2S1LQI6</accession>
<sequence>METNSKFKICITMAGAVSAGAFTGGVMDYILETLELWEQAKQKNRSLGTDHPSYDFTVPMHDVELDVISGASAGGITGSLTLLNVIDETYRPVNKDNPLGQNNRFYQSWVVMGDDAESDTFEKLLAADDLKKGEQPESLLNSKPIDSIADKALVIAKVRAYPPYISNSLDLILTTTNLRGINFKIDFGGNDQSGSVITSHAGFFRYKLANEHYKTGIPDGEELYYVLDLSDTKEMNYLKDATLSTAAFPIGLKSREVAISQKYVERYPKYLFGKRQGIYPLLRENSVYKFNSIDGGLINNEPFAIALKVLKEKNPVAVAQDRYAVVMIDPFPNQDNDVEPNNPKRDIISIAKGMFKALRNQVMFNQDGILDALEVSDRTKFLVEPVRKIMVQGSWARAKSDLASAPFSGFTGFIDQSFRKHDYHLGRLNGQSFLRYYFGVTETDLEARLGTVPDARAFERFYIHESKHDTTTVKVFPIIPDMRLLKARTNESDSVTYGTDATLQYPEYPKIVRADFEKKYKSQIKKRIELVANALVGNFWFSLANRLFLRKRIYDGVNDMILKELEEAGLTESSQR</sequence>
<dbReference type="InterPro" id="IPR016035">
    <property type="entry name" value="Acyl_Trfase/lysoPLipase"/>
</dbReference>
<evidence type="ECO:0000256" key="1">
    <source>
        <dbReference type="ARBA" id="ARBA00023098"/>
    </source>
</evidence>
<feature type="domain" description="PNPLA" evidence="3">
    <location>
        <begin position="11"/>
        <end position="307"/>
    </location>
</feature>
<keyword evidence="2" id="KW-0442">Lipid degradation</keyword>
<evidence type="ECO:0000256" key="2">
    <source>
        <dbReference type="PROSITE-ProRule" id="PRU01161"/>
    </source>
</evidence>
<feature type="short sequence motif" description="DGA/G" evidence="2">
    <location>
        <begin position="294"/>
        <end position="296"/>
    </location>
</feature>
<name>A0A2S1LQI6_9FLAO</name>
<dbReference type="Proteomes" id="UP000244677">
    <property type="component" value="Chromosome"/>
</dbReference>
<evidence type="ECO:0000259" key="3">
    <source>
        <dbReference type="PROSITE" id="PS51635"/>
    </source>
</evidence>
<comment type="caution">
    <text evidence="2">Lacks conserved residue(s) required for the propagation of feature annotation.</text>
</comment>
<evidence type="ECO:0000313" key="5">
    <source>
        <dbReference type="Proteomes" id="UP000244677"/>
    </source>
</evidence>